<dbReference type="AlphaFoldDB" id="A0AAE1DGV2"/>
<proteinExistence type="predicted"/>
<organism evidence="2 3">
    <name type="scientific">Elysia crispata</name>
    <name type="common">lettuce slug</name>
    <dbReference type="NCBI Taxonomy" id="231223"/>
    <lineage>
        <taxon>Eukaryota</taxon>
        <taxon>Metazoa</taxon>
        <taxon>Spiralia</taxon>
        <taxon>Lophotrochozoa</taxon>
        <taxon>Mollusca</taxon>
        <taxon>Gastropoda</taxon>
        <taxon>Heterobranchia</taxon>
        <taxon>Euthyneura</taxon>
        <taxon>Panpulmonata</taxon>
        <taxon>Sacoglossa</taxon>
        <taxon>Placobranchoidea</taxon>
        <taxon>Plakobranchidae</taxon>
        <taxon>Elysia</taxon>
    </lineage>
</organism>
<accession>A0AAE1DGV2</accession>
<evidence type="ECO:0000313" key="2">
    <source>
        <dbReference type="EMBL" id="KAK3770204.1"/>
    </source>
</evidence>
<name>A0AAE1DGV2_9GAST</name>
<sequence length="69" mass="7630">MDLRFDTAAHSPVVSQAQVRERGLADSILQINKRSLVPADCTAGYHSMSQTRAKPSHTEDSLKVTYQLT</sequence>
<protein>
    <submittedName>
        <fullName evidence="2">Uncharacterized protein</fullName>
    </submittedName>
</protein>
<reference evidence="2" key="1">
    <citation type="journal article" date="2023" name="G3 (Bethesda)">
        <title>A reference genome for the long-term kleptoplast-retaining sea slug Elysia crispata morphotype clarki.</title>
        <authorList>
            <person name="Eastman K.E."/>
            <person name="Pendleton A.L."/>
            <person name="Shaikh M.A."/>
            <person name="Suttiyut T."/>
            <person name="Ogas R."/>
            <person name="Tomko P."/>
            <person name="Gavelis G."/>
            <person name="Widhalm J.R."/>
            <person name="Wisecaver J.H."/>
        </authorList>
    </citation>
    <scope>NUCLEOTIDE SEQUENCE</scope>
    <source>
        <strain evidence="2">ECLA1</strain>
    </source>
</reference>
<dbReference type="EMBL" id="JAWDGP010003865">
    <property type="protein sequence ID" value="KAK3770204.1"/>
    <property type="molecule type" value="Genomic_DNA"/>
</dbReference>
<evidence type="ECO:0000256" key="1">
    <source>
        <dbReference type="SAM" id="MobiDB-lite"/>
    </source>
</evidence>
<gene>
    <name evidence="2" type="ORF">RRG08_038715</name>
</gene>
<comment type="caution">
    <text evidence="2">The sequence shown here is derived from an EMBL/GenBank/DDBJ whole genome shotgun (WGS) entry which is preliminary data.</text>
</comment>
<keyword evidence="3" id="KW-1185">Reference proteome</keyword>
<dbReference type="Proteomes" id="UP001283361">
    <property type="component" value="Unassembled WGS sequence"/>
</dbReference>
<feature type="region of interest" description="Disordered" evidence="1">
    <location>
        <begin position="46"/>
        <end position="69"/>
    </location>
</feature>
<evidence type="ECO:0000313" key="3">
    <source>
        <dbReference type="Proteomes" id="UP001283361"/>
    </source>
</evidence>